<reference evidence="1 2" key="1">
    <citation type="submission" date="2018-06" db="EMBL/GenBank/DDBJ databases">
        <title>Genomic Encyclopedia of Type Strains, Phase IV (KMG-IV): sequencing the most valuable type-strain genomes for metagenomic binning, comparative biology and taxonomic classification.</title>
        <authorList>
            <person name="Goeker M."/>
        </authorList>
    </citation>
    <scope>NUCLEOTIDE SEQUENCE [LARGE SCALE GENOMIC DNA]</scope>
    <source>
        <strain evidence="1 2">DSM 25532</strain>
    </source>
</reference>
<protein>
    <submittedName>
        <fullName evidence="1">Uncharacterized protein DUF4177</fullName>
    </submittedName>
</protein>
<dbReference type="InterPro" id="IPR025234">
    <property type="entry name" value="YjzH-like"/>
</dbReference>
<dbReference type="OrthoDB" id="5432776at2"/>
<dbReference type="Proteomes" id="UP000253426">
    <property type="component" value="Unassembled WGS sequence"/>
</dbReference>
<dbReference type="EMBL" id="QNRR01000009">
    <property type="protein sequence ID" value="RBP39820.1"/>
    <property type="molecule type" value="Genomic_DNA"/>
</dbReference>
<evidence type="ECO:0000313" key="1">
    <source>
        <dbReference type="EMBL" id="RBP39820.1"/>
    </source>
</evidence>
<evidence type="ECO:0000313" key="2">
    <source>
        <dbReference type="Proteomes" id="UP000253426"/>
    </source>
</evidence>
<sequence>MTRWEYKTIKLAATGFLGGVLDTASFENVLNGLGRDGWELVSAFDTNQSGGVTRDVVAVFKRPVAER</sequence>
<accession>A0A366HCW5</accession>
<gene>
    <name evidence="1" type="ORF">DES53_109248</name>
</gene>
<name>A0A366HCW5_9BACT</name>
<comment type="caution">
    <text evidence="1">The sequence shown here is derived from an EMBL/GenBank/DDBJ whole genome shotgun (WGS) entry which is preliminary data.</text>
</comment>
<dbReference type="RefSeq" id="WP_113960702.1">
    <property type="nucleotide sequence ID" value="NZ_QNRR01000009.1"/>
</dbReference>
<keyword evidence="2" id="KW-1185">Reference proteome</keyword>
<dbReference type="AlphaFoldDB" id="A0A366HCW5"/>
<proteinExistence type="predicted"/>
<organism evidence="1 2">
    <name type="scientific">Roseimicrobium gellanilyticum</name>
    <dbReference type="NCBI Taxonomy" id="748857"/>
    <lineage>
        <taxon>Bacteria</taxon>
        <taxon>Pseudomonadati</taxon>
        <taxon>Verrucomicrobiota</taxon>
        <taxon>Verrucomicrobiia</taxon>
        <taxon>Verrucomicrobiales</taxon>
        <taxon>Verrucomicrobiaceae</taxon>
        <taxon>Roseimicrobium</taxon>
    </lineage>
</organism>
<dbReference type="Pfam" id="PF13783">
    <property type="entry name" value="DUF4177"/>
    <property type="match status" value="1"/>
</dbReference>